<organism evidence="1 2">
    <name type="scientific">Rhodococcus coprophilus</name>
    <dbReference type="NCBI Taxonomy" id="38310"/>
    <lineage>
        <taxon>Bacteria</taxon>
        <taxon>Bacillati</taxon>
        <taxon>Actinomycetota</taxon>
        <taxon>Actinomycetes</taxon>
        <taxon>Mycobacteriales</taxon>
        <taxon>Nocardiaceae</taxon>
        <taxon>Rhodococcus</taxon>
    </lineage>
</organism>
<name>A0A2X4WSC2_9NOCA</name>
<dbReference type="Gene3D" id="3.20.20.150">
    <property type="entry name" value="Divalent-metal-dependent TIM barrel enzymes"/>
    <property type="match status" value="1"/>
</dbReference>
<dbReference type="InterPro" id="IPR036237">
    <property type="entry name" value="Xyl_isomerase-like_sf"/>
</dbReference>
<proteinExistence type="predicted"/>
<keyword evidence="1" id="KW-0413">Isomerase</keyword>
<dbReference type="AlphaFoldDB" id="A0A2X4WSC2"/>
<evidence type="ECO:0000313" key="1">
    <source>
        <dbReference type="EMBL" id="SQI29865.1"/>
    </source>
</evidence>
<gene>
    <name evidence="1" type="ORF">NCTC10994_01287</name>
</gene>
<dbReference type="RefSeq" id="WP_072700118.1">
    <property type="nucleotide sequence ID" value="NZ_JAFBBL010000001.1"/>
</dbReference>
<dbReference type="Proteomes" id="UP000249091">
    <property type="component" value="Chromosome 1"/>
</dbReference>
<keyword evidence="2" id="KW-1185">Reference proteome</keyword>
<dbReference type="EMBL" id="LS483468">
    <property type="protein sequence ID" value="SQI29865.1"/>
    <property type="molecule type" value="Genomic_DNA"/>
</dbReference>
<sequence length="296" mass="33213">MSIRLEMFQSLWAMEDLPWRGAPWTLAQQLDQLVGENFDGVAVDLGARGKPDADVLASLLRDRPLQTAVFAFLRDDSDLDAALRYAETIGADRMVVCGCVFDPDDAKVVETVHRWHRRSSAAGVAMQLETHRNTLTDDMRRTTRLLQDLDDDVNLAIDLSHYVAGSEIPVTPTPEIEQHLEALFARAESVQGRIATRCQVQIPLGFPQHREWEELFTGWWTRAFTAVLERRAREASDAPVMFCTELGTTPYAITDRDGIELSDRWADTLTLRDRAVAAFAEATDHTTTITSRGASR</sequence>
<dbReference type="GO" id="GO:0016853">
    <property type="term" value="F:isomerase activity"/>
    <property type="evidence" value="ECO:0007669"/>
    <property type="project" value="UniProtKB-KW"/>
</dbReference>
<dbReference type="STRING" id="1219011.GCA_001895045_02109"/>
<protein>
    <submittedName>
        <fullName evidence="1">Xylose isomerase-like TIM barrel</fullName>
    </submittedName>
</protein>
<dbReference type="SUPFAM" id="SSF51658">
    <property type="entry name" value="Xylose isomerase-like"/>
    <property type="match status" value="1"/>
</dbReference>
<evidence type="ECO:0000313" key="2">
    <source>
        <dbReference type="Proteomes" id="UP000249091"/>
    </source>
</evidence>
<dbReference type="KEGG" id="rcr:NCTC10994_01287"/>
<reference evidence="1 2" key="1">
    <citation type="submission" date="2018-06" db="EMBL/GenBank/DDBJ databases">
        <authorList>
            <consortium name="Pathogen Informatics"/>
            <person name="Doyle S."/>
        </authorList>
    </citation>
    <scope>NUCLEOTIDE SEQUENCE [LARGE SCALE GENOMIC DNA]</scope>
    <source>
        <strain evidence="1 2">NCTC10994</strain>
    </source>
</reference>
<accession>A0A2X4WSC2</accession>